<organism evidence="11 12">
    <name type="scientific">Roseivivax sediminis</name>
    <dbReference type="NCBI Taxonomy" id="936889"/>
    <lineage>
        <taxon>Bacteria</taxon>
        <taxon>Pseudomonadati</taxon>
        <taxon>Pseudomonadota</taxon>
        <taxon>Alphaproteobacteria</taxon>
        <taxon>Rhodobacterales</taxon>
        <taxon>Roseobacteraceae</taxon>
        <taxon>Roseivivax</taxon>
    </lineage>
</organism>
<evidence type="ECO:0000256" key="9">
    <source>
        <dbReference type="PROSITE-ProRule" id="PRU01373"/>
    </source>
</evidence>
<accession>A0A1I1XD99</accession>
<sequence>MTRLTRRKLLLGAAGSVPGLIGLPAFGHQAPDFDSQIQPDGLPPDMQPQLVEIGFGLAPFEIHVDPGVFALYWTQPDGWAWRYPVGIGRPGLYEDGEFYVGAKKKWPSWTPTEDMIERDPEQYAQYSDGMDGGPGNPLGARALYLFQEGRGDTFLRIHGTDDPSTIGRRVSNGCARLTNAQILDLYDRVPEDTRVVLYPTL</sequence>
<dbReference type="GO" id="GO:0016757">
    <property type="term" value="F:glycosyltransferase activity"/>
    <property type="evidence" value="ECO:0007669"/>
    <property type="project" value="UniProtKB-KW"/>
</dbReference>
<dbReference type="SUPFAM" id="SSF141523">
    <property type="entry name" value="L,D-transpeptidase catalytic domain-like"/>
    <property type="match status" value="1"/>
</dbReference>
<name>A0A1I1XD99_9RHOB</name>
<comment type="similarity">
    <text evidence="2">Belongs to the YkuD family.</text>
</comment>
<evidence type="ECO:0000256" key="6">
    <source>
        <dbReference type="ARBA" id="ARBA00022960"/>
    </source>
</evidence>
<evidence type="ECO:0000256" key="2">
    <source>
        <dbReference type="ARBA" id="ARBA00005992"/>
    </source>
</evidence>
<keyword evidence="5" id="KW-0378">Hydrolase</keyword>
<dbReference type="GO" id="GO:0005576">
    <property type="term" value="C:extracellular region"/>
    <property type="evidence" value="ECO:0007669"/>
    <property type="project" value="TreeGrafter"/>
</dbReference>
<proteinExistence type="inferred from homology"/>
<dbReference type="InterPro" id="IPR005490">
    <property type="entry name" value="LD_TPept_cat_dom"/>
</dbReference>
<feature type="active site" description="Proton donor/acceptor" evidence="9">
    <location>
        <position position="158"/>
    </location>
</feature>
<feature type="domain" description="L,D-TPase catalytic" evidence="10">
    <location>
        <begin position="60"/>
        <end position="198"/>
    </location>
</feature>
<dbReference type="PROSITE" id="PS52029">
    <property type="entry name" value="LD_TPASE"/>
    <property type="match status" value="1"/>
</dbReference>
<dbReference type="CDD" id="cd16913">
    <property type="entry name" value="YkuD_like"/>
    <property type="match status" value="1"/>
</dbReference>
<keyword evidence="11" id="KW-0449">Lipoprotein</keyword>
<evidence type="ECO:0000259" key="10">
    <source>
        <dbReference type="PROSITE" id="PS52029"/>
    </source>
</evidence>
<keyword evidence="12" id="KW-1185">Reference proteome</keyword>
<reference evidence="11 12" key="1">
    <citation type="submission" date="2016-10" db="EMBL/GenBank/DDBJ databases">
        <authorList>
            <person name="Varghese N."/>
            <person name="Submissions S."/>
        </authorList>
    </citation>
    <scope>NUCLEOTIDE SEQUENCE [LARGE SCALE GENOMIC DNA]</scope>
    <source>
        <strain evidence="12">YIM D21,KCTC 23444,ACCC 10710</strain>
    </source>
</reference>
<dbReference type="InterPro" id="IPR050979">
    <property type="entry name" value="LD-transpeptidase"/>
</dbReference>
<evidence type="ECO:0000313" key="12">
    <source>
        <dbReference type="Proteomes" id="UP000325289"/>
    </source>
</evidence>
<evidence type="ECO:0000256" key="7">
    <source>
        <dbReference type="ARBA" id="ARBA00022984"/>
    </source>
</evidence>
<dbReference type="UniPathway" id="UPA00219"/>
<keyword evidence="4" id="KW-0808">Transferase</keyword>
<evidence type="ECO:0000256" key="4">
    <source>
        <dbReference type="ARBA" id="ARBA00022679"/>
    </source>
</evidence>
<evidence type="ECO:0000313" key="11">
    <source>
        <dbReference type="EMBL" id="SFE03713.1"/>
    </source>
</evidence>
<dbReference type="GO" id="GO:0071972">
    <property type="term" value="F:peptidoglycan L,D-transpeptidase activity"/>
    <property type="evidence" value="ECO:0007669"/>
    <property type="project" value="TreeGrafter"/>
</dbReference>
<protein>
    <submittedName>
        <fullName evidence="11">Lipoprotein-anchoring transpeptidase ErfK/SrfK</fullName>
    </submittedName>
</protein>
<keyword evidence="7 9" id="KW-0573">Peptidoglycan synthesis</keyword>
<dbReference type="PANTHER" id="PTHR30582:SF24">
    <property type="entry name" value="L,D-TRANSPEPTIDASE ERFK_SRFK-RELATED"/>
    <property type="match status" value="1"/>
</dbReference>
<evidence type="ECO:0000256" key="5">
    <source>
        <dbReference type="ARBA" id="ARBA00022801"/>
    </source>
</evidence>
<dbReference type="GO" id="GO:0071555">
    <property type="term" value="P:cell wall organization"/>
    <property type="evidence" value="ECO:0007669"/>
    <property type="project" value="UniProtKB-UniRule"/>
</dbReference>
<evidence type="ECO:0000256" key="1">
    <source>
        <dbReference type="ARBA" id="ARBA00004752"/>
    </source>
</evidence>
<dbReference type="AlphaFoldDB" id="A0A1I1XD99"/>
<keyword evidence="8 9" id="KW-0961">Cell wall biogenesis/degradation</keyword>
<dbReference type="Proteomes" id="UP000325289">
    <property type="component" value="Unassembled WGS sequence"/>
</dbReference>
<dbReference type="GO" id="GO:0008360">
    <property type="term" value="P:regulation of cell shape"/>
    <property type="evidence" value="ECO:0007669"/>
    <property type="project" value="UniProtKB-UniRule"/>
</dbReference>
<dbReference type="EMBL" id="FOMS01000005">
    <property type="protein sequence ID" value="SFE03713.1"/>
    <property type="molecule type" value="Genomic_DNA"/>
</dbReference>
<keyword evidence="6 9" id="KW-0133">Cell shape</keyword>
<dbReference type="PANTHER" id="PTHR30582">
    <property type="entry name" value="L,D-TRANSPEPTIDASE"/>
    <property type="match status" value="1"/>
</dbReference>
<dbReference type="Gene3D" id="2.40.440.10">
    <property type="entry name" value="L,D-transpeptidase catalytic domain-like"/>
    <property type="match status" value="1"/>
</dbReference>
<evidence type="ECO:0000256" key="3">
    <source>
        <dbReference type="ARBA" id="ARBA00022676"/>
    </source>
</evidence>
<comment type="pathway">
    <text evidence="1 9">Cell wall biogenesis; peptidoglycan biosynthesis.</text>
</comment>
<feature type="active site" description="Nucleophile" evidence="9">
    <location>
        <position position="174"/>
    </location>
</feature>
<dbReference type="Pfam" id="PF03734">
    <property type="entry name" value="YkuD"/>
    <property type="match status" value="1"/>
</dbReference>
<gene>
    <name evidence="11" type="ORF">SAMN04515678_105284</name>
</gene>
<evidence type="ECO:0000256" key="8">
    <source>
        <dbReference type="ARBA" id="ARBA00023316"/>
    </source>
</evidence>
<dbReference type="GO" id="GO:0018104">
    <property type="term" value="P:peptidoglycan-protein cross-linking"/>
    <property type="evidence" value="ECO:0007669"/>
    <property type="project" value="TreeGrafter"/>
</dbReference>
<dbReference type="InterPro" id="IPR038063">
    <property type="entry name" value="Transpep_catalytic_dom"/>
</dbReference>
<keyword evidence="3" id="KW-0328">Glycosyltransferase</keyword>